<dbReference type="Proteomes" id="UP000297814">
    <property type="component" value="Unassembled WGS sequence"/>
</dbReference>
<reference evidence="2 3" key="1">
    <citation type="submission" date="2017-12" db="EMBL/GenBank/DDBJ databases">
        <title>Comparative genomics of Botrytis spp.</title>
        <authorList>
            <person name="Valero-Jimenez C.A."/>
            <person name="Tapia P."/>
            <person name="Veloso J."/>
            <person name="Silva-Moreno E."/>
            <person name="Staats M."/>
            <person name="Valdes J.H."/>
            <person name="Van Kan J.A.L."/>
        </authorList>
    </citation>
    <scope>NUCLEOTIDE SEQUENCE [LARGE SCALE GENOMIC DNA]</scope>
    <source>
        <strain evidence="2 3">Bh0001</strain>
    </source>
</reference>
<evidence type="ECO:0000313" key="2">
    <source>
        <dbReference type="EMBL" id="TGO43483.1"/>
    </source>
</evidence>
<proteinExistence type="predicted"/>
<sequence>MDESRKLKPTVGKINPLVWEMQLLTQELIERDVDFRGSNNDLVYRTSLREHKVAAAELEDRYLRAKTTLEDDEFSEIDIIIMKYVGKLEALEADFTKQREDLKKALLEKRGIFFARVEELHANNVLQEFKEKAKDILQRISKSSEQENTIPTLGPDLAIPGTATGSAVDTPPTSSTGESTMPVSRTERVIQDQSFVASPDDNQSLFMNSSEFEPRVLPPMGDSVASSHMTASLGFRPSPNDDRSIKRQKTKAVSSTLIKREASPSMDDTFYARDPLIERETTHSMNGASCFQDRPGIHVTTQSPSMASNKPRGSHAQSWFPSVDTAGRDCSLSREDAAIPQNDSVSPNSFFTRRQPAFAQQPLGSSLTLDFSRGFSVFAHGARRGYSSSQISRPLMGASRYALPNAGLTDNASRMGEKQRTGYRKGELTAPSKRKASDTDLSYLYDDTDISKTGAPTQIQKKPDEASRVREVRPNATNPSSASGASRNRSGQAPQFGRQEGIKEEPTSEVTGVSRSMHVDSAQMPIPVHQPSNVEAMQSKVLTPRHSNVGSSERTITGTGSSSSEPSGPVAITHKPRITEAERYFAFIPFEYISYDAGAPSRSFPVTWSGKKGSHNSGQQVGQNYSLQVKLTKNGVLHPYDGADDKSAQYPTLVVDGSWILGGFCHRKSGNCRIEIYRPRSSKEYRAKFEEGHDRVEIQSARLRIVIAEERDLDLFLQWYKKLNPNAEIRPDDRLGSVRDFHDEGGESDLALRREIEDRAQRFAPVAPVAVMTSA</sequence>
<protein>
    <submittedName>
        <fullName evidence="2">Uncharacterized protein</fullName>
    </submittedName>
</protein>
<organism evidence="2 3">
    <name type="scientific">Botrytis hyacinthi</name>
    <dbReference type="NCBI Taxonomy" id="278943"/>
    <lineage>
        <taxon>Eukaryota</taxon>
        <taxon>Fungi</taxon>
        <taxon>Dikarya</taxon>
        <taxon>Ascomycota</taxon>
        <taxon>Pezizomycotina</taxon>
        <taxon>Leotiomycetes</taxon>
        <taxon>Helotiales</taxon>
        <taxon>Sclerotiniaceae</taxon>
        <taxon>Botrytis</taxon>
    </lineage>
</organism>
<accession>A0A4Z1HEF7</accession>
<comment type="caution">
    <text evidence="2">The sequence shown here is derived from an EMBL/GenBank/DDBJ whole genome shotgun (WGS) entry which is preliminary data.</text>
</comment>
<feature type="compositionally biased region" description="Low complexity" evidence="1">
    <location>
        <begin position="550"/>
        <end position="569"/>
    </location>
</feature>
<feature type="compositionally biased region" description="Low complexity" evidence="1">
    <location>
        <begin position="478"/>
        <end position="491"/>
    </location>
</feature>
<evidence type="ECO:0000313" key="3">
    <source>
        <dbReference type="Proteomes" id="UP000297814"/>
    </source>
</evidence>
<feature type="region of interest" description="Disordered" evidence="1">
    <location>
        <begin position="405"/>
        <end position="512"/>
    </location>
</feature>
<keyword evidence="3" id="KW-1185">Reference proteome</keyword>
<gene>
    <name evidence="2" type="ORF">BHYA_0001g01140</name>
</gene>
<feature type="region of interest" description="Disordered" evidence="1">
    <location>
        <begin position="302"/>
        <end position="321"/>
    </location>
</feature>
<evidence type="ECO:0000256" key="1">
    <source>
        <dbReference type="SAM" id="MobiDB-lite"/>
    </source>
</evidence>
<name>A0A4Z1HEF7_9HELO</name>
<feature type="compositionally biased region" description="Basic and acidic residues" evidence="1">
    <location>
        <begin position="461"/>
        <end position="473"/>
    </location>
</feature>
<dbReference type="AlphaFoldDB" id="A0A4Z1HEF7"/>
<feature type="region of interest" description="Disordered" evidence="1">
    <location>
        <begin position="543"/>
        <end position="571"/>
    </location>
</feature>
<feature type="compositionally biased region" description="Polar residues" evidence="1">
    <location>
        <begin position="163"/>
        <end position="183"/>
    </location>
</feature>
<feature type="region of interest" description="Disordered" evidence="1">
    <location>
        <begin position="230"/>
        <end position="257"/>
    </location>
</feature>
<dbReference type="EMBL" id="PQXK01000001">
    <property type="protein sequence ID" value="TGO43483.1"/>
    <property type="molecule type" value="Genomic_DNA"/>
</dbReference>
<feature type="region of interest" description="Disordered" evidence="1">
    <location>
        <begin position="142"/>
        <end position="185"/>
    </location>
</feature>
<feature type="compositionally biased region" description="Basic and acidic residues" evidence="1">
    <location>
        <begin position="415"/>
        <end position="427"/>
    </location>
</feature>